<gene>
    <name evidence="2" type="ORF">EHQ60_08195</name>
    <name evidence="1" type="ORF">ND810_04495</name>
</gene>
<dbReference type="Proteomes" id="UP000297352">
    <property type="component" value="Unassembled WGS sequence"/>
</dbReference>
<keyword evidence="3" id="KW-1185">Reference proteome</keyword>
<organism evidence="1 4">
    <name type="scientific">Leptospira levettii</name>
    <dbReference type="NCBI Taxonomy" id="2023178"/>
    <lineage>
        <taxon>Bacteria</taxon>
        <taxon>Pseudomonadati</taxon>
        <taxon>Spirochaetota</taxon>
        <taxon>Spirochaetia</taxon>
        <taxon>Leptospirales</taxon>
        <taxon>Leptospiraceae</taxon>
        <taxon>Leptospira</taxon>
    </lineage>
</organism>
<protein>
    <submittedName>
        <fullName evidence="1">PilZ domain-containing protein</fullName>
    </submittedName>
</protein>
<sequence>MYFVAMESERRLPRISPGDFSEFEVHLDLEGITLFGKLGNISEEGLCFLGEDDLLSDEIESSVLGSIVWSKGTKRLFFEGTIMWTQTSKIKNVIYHIAGIQFLEKINLTDSMLARSLEIK</sequence>
<evidence type="ECO:0000313" key="1">
    <source>
        <dbReference type="EMBL" id="MCW7514406.1"/>
    </source>
</evidence>
<dbReference type="EMBL" id="JAMQQD010000001">
    <property type="protein sequence ID" value="MCW7514406.1"/>
    <property type="molecule type" value="Genomic_DNA"/>
</dbReference>
<name>A0A2N0B233_9LEPT</name>
<accession>A0A2N0B233</accession>
<evidence type="ECO:0000313" key="3">
    <source>
        <dbReference type="Proteomes" id="UP000297352"/>
    </source>
</evidence>
<proteinExistence type="predicted"/>
<dbReference type="EMBL" id="RQGI01000027">
    <property type="protein sequence ID" value="TGL71575.1"/>
    <property type="molecule type" value="Genomic_DNA"/>
</dbReference>
<evidence type="ECO:0000313" key="4">
    <source>
        <dbReference type="Proteomes" id="UP001209694"/>
    </source>
</evidence>
<dbReference type="Proteomes" id="UP001209694">
    <property type="component" value="Unassembled WGS sequence"/>
</dbReference>
<dbReference type="AlphaFoldDB" id="A0A2N0B233"/>
<comment type="caution">
    <text evidence="1">The sequence shown here is derived from an EMBL/GenBank/DDBJ whole genome shotgun (WGS) entry which is preliminary data.</text>
</comment>
<reference evidence="3" key="2">
    <citation type="journal article" date="2019" name="PLoS Negl. Trop. Dis.">
        <title>Revisiting the worldwide diversity of Leptospira species in the environment.</title>
        <authorList>
            <person name="Vincent A.T."/>
            <person name="Schiettekatte O."/>
            <person name="Bourhy P."/>
            <person name="Veyrier F.J."/>
            <person name="Picardeau M."/>
        </authorList>
    </citation>
    <scope>NUCLEOTIDE SEQUENCE [LARGE SCALE GENOMIC DNA]</scope>
    <source>
        <strain evidence="3">201702449</strain>
    </source>
</reference>
<reference evidence="2" key="1">
    <citation type="submission" date="2018-10" db="EMBL/GenBank/DDBJ databases">
        <authorList>
            <person name="Vincent A.T."/>
            <person name="Schiettekatte O."/>
            <person name="Bourhy P."/>
            <person name="Veyrier F.J."/>
            <person name="Picardeau M."/>
        </authorList>
    </citation>
    <scope>NUCLEOTIDE SEQUENCE</scope>
    <source>
        <strain evidence="2">201702449</strain>
    </source>
</reference>
<dbReference type="RefSeq" id="WP_100717566.1">
    <property type="nucleotide sequence ID" value="NZ_JAIZBN010000001.1"/>
</dbReference>
<dbReference type="GeneID" id="93342746"/>
<evidence type="ECO:0000313" key="2">
    <source>
        <dbReference type="EMBL" id="TGL71575.1"/>
    </source>
</evidence>
<reference evidence="1" key="3">
    <citation type="submission" date="2022-06" db="EMBL/GenBank/DDBJ databases">
        <title>Leptospira isolates from biofilms formed at urban environments.</title>
        <authorList>
            <person name="Ribeiro P.S."/>
            <person name="Sousa T."/>
            <person name="Carvalho N."/>
            <person name="Aburjaile F."/>
            <person name="Neves F."/>
            <person name="Oliveira D."/>
            <person name="Blanco L."/>
            <person name="Lima J."/>
            <person name="Costa F."/>
            <person name="Brenig B."/>
            <person name="Soares S."/>
            <person name="Ramos R."/>
            <person name="Goes-Neto A."/>
            <person name="Matiuzzi M."/>
            <person name="Azevedo V."/>
            <person name="Ristow P."/>
        </authorList>
    </citation>
    <scope>NUCLEOTIDE SEQUENCE</scope>
    <source>
        <strain evidence="1">VSF7</strain>
    </source>
</reference>